<reference evidence="3" key="1">
    <citation type="submission" date="2015-12" db="EMBL/GenBank/DDBJ databases">
        <authorList>
            <person name="Shamseldin A."/>
            <person name="Moawad H."/>
            <person name="Abd El-Rahim W.M."/>
            <person name="Sadowsky M.J."/>
        </authorList>
    </citation>
    <scope>NUCLEOTIDE SEQUENCE [LARGE SCALE GENOMIC DNA]</scope>
    <source>
        <strain evidence="3">JAM AC0309</strain>
    </source>
</reference>
<protein>
    <submittedName>
        <fullName evidence="2">Uncharacterized protein</fullName>
    </submittedName>
</protein>
<reference evidence="2 3" key="2">
    <citation type="submission" date="2016-01" db="EMBL/GenBank/DDBJ databases">
        <title>Microcella alkaliphila JAM AC0309 whole genome shotgun sequence.</title>
        <authorList>
            <person name="Kurata A."/>
            <person name="Hirose Y."/>
            <person name="Kishimoto N."/>
            <person name="Kobayashi T."/>
        </authorList>
    </citation>
    <scope>NUCLEOTIDE SEQUENCE [LARGE SCALE GENOMIC DNA]</scope>
    <source>
        <strain evidence="2 3">JAM AC0309</strain>
    </source>
</reference>
<accession>A0A0U5B7G2</accession>
<evidence type="ECO:0000313" key="2">
    <source>
        <dbReference type="EMBL" id="BAU31792.1"/>
    </source>
</evidence>
<organism evidence="2 3">
    <name type="scientific">Microcella alkaliphila</name>
    <dbReference type="NCBI Taxonomy" id="279828"/>
    <lineage>
        <taxon>Bacteria</taxon>
        <taxon>Bacillati</taxon>
        <taxon>Actinomycetota</taxon>
        <taxon>Actinomycetes</taxon>
        <taxon>Micrococcales</taxon>
        <taxon>Microbacteriaceae</taxon>
        <taxon>Microcella</taxon>
    </lineage>
</organism>
<feature type="region of interest" description="Disordered" evidence="1">
    <location>
        <begin position="116"/>
        <end position="155"/>
    </location>
</feature>
<dbReference type="AlphaFoldDB" id="A0A0U5B7G2"/>
<feature type="region of interest" description="Disordered" evidence="1">
    <location>
        <begin position="73"/>
        <end position="101"/>
    </location>
</feature>
<sequence length="155" mass="16673">MINIVLPDSKGNGIKPGTVHSRQHEQRHWELQLLTALFKKLKVYVHEESVSVISARTGVNMALRELYGQHLATRPTAASEGPENAKTSRDMAGGSLQVGSGSSSFIHGLSKNQLAGVPGLEPRTTEPESAVLPITPYPTVPTRGGARGSARRRTE</sequence>
<dbReference type="EMBL" id="AP017315">
    <property type="protein sequence ID" value="BAU31792.1"/>
    <property type="molecule type" value="Genomic_DNA"/>
</dbReference>
<feature type="region of interest" description="Disordered" evidence="1">
    <location>
        <begin position="1"/>
        <end position="21"/>
    </location>
</feature>
<evidence type="ECO:0000313" key="3">
    <source>
        <dbReference type="Proteomes" id="UP000218965"/>
    </source>
</evidence>
<name>A0A0U5B7G2_9MICO</name>
<dbReference type="KEGG" id="malk:MalAC0309_0926"/>
<dbReference type="Proteomes" id="UP000218965">
    <property type="component" value="Chromosome"/>
</dbReference>
<gene>
    <name evidence="2" type="ORF">MalAC0309_0926</name>
</gene>
<proteinExistence type="predicted"/>
<evidence type="ECO:0000256" key="1">
    <source>
        <dbReference type="SAM" id="MobiDB-lite"/>
    </source>
</evidence>